<evidence type="ECO:0000313" key="1">
    <source>
        <dbReference type="EMBL" id="KAL3838549.1"/>
    </source>
</evidence>
<keyword evidence="2" id="KW-1185">Reference proteome</keyword>
<dbReference type="AlphaFoldDB" id="A0ABD3TNA6"/>
<sequence>MNELIDGVDFGKNLRGFDCVLEQKWEILARNKKKRDGSNLSLQCEVIKSSIALIRIPAHDKVLIKDILLVCREFTNSMQKHRRHICQKNK</sequence>
<dbReference type="EMBL" id="JBJXBP010000003">
    <property type="protein sequence ID" value="KAL3838549.1"/>
    <property type="molecule type" value="Genomic_DNA"/>
</dbReference>
<gene>
    <name evidence="1" type="ORF">ACJIZ3_023140</name>
</gene>
<comment type="caution">
    <text evidence="1">The sequence shown here is derived from an EMBL/GenBank/DDBJ whole genome shotgun (WGS) entry which is preliminary data.</text>
</comment>
<protein>
    <submittedName>
        <fullName evidence="1">Uncharacterized protein</fullName>
    </submittedName>
</protein>
<accession>A0ABD3TNA6</accession>
<name>A0ABD3TNA6_9LAMI</name>
<reference evidence="1 2" key="1">
    <citation type="submission" date="2024-12" db="EMBL/GenBank/DDBJ databases">
        <title>The unique morphological basis and parallel evolutionary history of personate flowers in Penstemon.</title>
        <authorList>
            <person name="Depatie T.H."/>
            <person name="Wessinger C.A."/>
        </authorList>
    </citation>
    <scope>NUCLEOTIDE SEQUENCE [LARGE SCALE GENOMIC DNA]</scope>
    <source>
        <strain evidence="1">WTNN_2</strain>
        <tissue evidence="1">Leaf</tissue>
    </source>
</reference>
<organism evidence="1 2">
    <name type="scientific">Penstemon smallii</name>
    <dbReference type="NCBI Taxonomy" id="265156"/>
    <lineage>
        <taxon>Eukaryota</taxon>
        <taxon>Viridiplantae</taxon>
        <taxon>Streptophyta</taxon>
        <taxon>Embryophyta</taxon>
        <taxon>Tracheophyta</taxon>
        <taxon>Spermatophyta</taxon>
        <taxon>Magnoliopsida</taxon>
        <taxon>eudicotyledons</taxon>
        <taxon>Gunneridae</taxon>
        <taxon>Pentapetalae</taxon>
        <taxon>asterids</taxon>
        <taxon>lamiids</taxon>
        <taxon>Lamiales</taxon>
        <taxon>Plantaginaceae</taxon>
        <taxon>Cheloneae</taxon>
        <taxon>Penstemon</taxon>
    </lineage>
</organism>
<proteinExistence type="predicted"/>
<evidence type="ECO:0000313" key="2">
    <source>
        <dbReference type="Proteomes" id="UP001634393"/>
    </source>
</evidence>
<dbReference type="Proteomes" id="UP001634393">
    <property type="component" value="Unassembled WGS sequence"/>
</dbReference>